<keyword evidence="3" id="KW-1185">Reference proteome</keyword>
<feature type="coiled-coil region" evidence="1">
    <location>
        <begin position="102"/>
        <end position="140"/>
    </location>
</feature>
<dbReference type="EMBL" id="ML122297">
    <property type="protein sequence ID" value="RPD55252.1"/>
    <property type="molecule type" value="Genomic_DNA"/>
</dbReference>
<dbReference type="Proteomes" id="UP000313359">
    <property type="component" value="Unassembled WGS sequence"/>
</dbReference>
<name>A0A5C2RUF3_9APHY</name>
<gene>
    <name evidence="2" type="ORF">L227DRAFT_615533</name>
</gene>
<organism evidence="2 3">
    <name type="scientific">Lentinus tigrinus ALCF2SS1-6</name>
    <dbReference type="NCBI Taxonomy" id="1328759"/>
    <lineage>
        <taxon>Eukaryota</taxon>
        <taxon>Fungi</taxon>
        <taxon>Dikarya</taxon>
        <taxon>Basidiomycota</taxon>
        <taxon>Agaricomycotina</taxon>
        <taxon>Agaricomycetes</taxon>
        <taxon>Polyporales</taxon>
        <taxon>Polyporaceae</taxon>
        <taxon>Lentinus</taxon>
    </lineage>
</organism>
<proteinExistence type="predicted"/>
<dbReference type="OrthoDB" id="10256467at2759"/>
<evidence type="ECO:0000313" key="3">
    <source>
        <dbReference type="Proteomes" id="UP000313359"/>
    </source>
</evidence>
<accession>A0A5C2RUF3</accession>
<sequence>MGGNMRLGWSLAVRDNHPMANGASLLPCGHTHYIYVDRAMETGAKMAARAAAATSDEVTVVPSAVTFRLENAGCEMSRQWLTALGPIVQDLLDAREGRIALLQEALRTSDNLIREYQALHREAARVCEETRQELDSMKGQAAASALGGQR</sequence>
<reference evidence="2" key="1">
    <citation type="journal article" date="2018" name="Genome Biol. Evol.">
        <title>Genomics and development of Lentinus tigrinus, a white-rot wood-decaying mushroom with dimorphic fruiting bodies.</title>
        <authorList>
            <person name="Wu B."/>
            <person name="Xu Z."/>
            <person name="Knudson A."/>
            <person name="Carlson A."/>
            <person name="Chen N."/>
            <person name="Kovaka S."/>
            <person name="LaButti K."/>
            <person name="Lipzen A."/>
            <person name="Pennachio C."/>
            <person name="Riley R."/>
            <person name="Schakwitz W."/>
            <person name="Umezawa K."/>
            <person name="Ohm R.A."/>
            <person name="Grigoriev I.V."/>
            <person name="Nagy L.G."/>
            <person name="Gibbons J."/>
            <person name="Hibbett D."/>
        </authorList>
    </citation>
    <scope>NUCLEOTIDE SEQUENCE [LARGE SCALE GENOMIC DNA]</scope>
    <source>
        <strain evidence="2">ALCF2SS1-6</strain>
    </source>
</reference>
<dbReference type="AlphaFoldDB" id="A0A5C2RUF3"/>
<evidence type="ECO:0000256" key="1">
    <source>
        <dbReference type="SAM" id="Coils"/>
    </source>
</evidence>
<evidence type="ECO:0000313" key="2">
    <source>
        <dbReference type="EMBL" id="RPD55252.1"/>
    </source>
</evidence>
<protein>
    <submittedName>
        <fullName evidence="2">Uncharacterized protein</fullName>
    </submittedName>
</protein>
<keyword evidence="1" id="KW-0175">Coiled coil</keyword>